<proteinExistence type="predicted"/>
<gene>
    <name evidence="1" type="ORF">SH580_19655</name>
</gene>
<organism evidence="1 2">
    <name type="scientific">Coraliomargarita algicola</name>
    <dbReference type="NCBI Taxonomy" id="3092156"/>
    <lineage>
        <taxon>Bacteria</taxon>
        <taxon>Pseudomonadati</taxon>
        <taxon>Verrucomicrobiota</taxon>
        <taxon>Opitutia</taxon>
        <taxon>Puniceicoccales</taxon>
        <taxon>Coraliomargaritaceae</taxon>
        <taxon>Coraliomargarita</taxon>
    </lineage>
</organism>
<reference evidence="1 2" key="1">
    <citation type="submission" date="2023-11" db="EMBL/GenBank/DDBJ databases">
        <title>Coraliomargarita sp. nov., isolated from marine algae.</title>
        <authorList>
            <person name="Lee J.K."/>
            <person name="Baek J.H."/>
            <person name="Kim J.M."/>
            <person name="Choi D.G."/>
            <person name="Jeon C.O."/>
        </authorList>
    </citation>
    <scope>NUCLEOTIDE SEQUENCE [LARGE SCALE GENOMIC DNA]</scope>
    <source>
        <strain evidence="1 2">J2-16</strain>
    </source>
</reference>
<dbReference type="EMBL" id="CP138858">
    <property type="protein sequence ID" value="WPJ95638.1"/>
    <property type="molecule type" value="Genomic_DNA"/>
</dbReference>
<dbReference type="RefSeq" id="WP_319832517.1">
    <property type="nucleotide sequence ID" value="NZ_CP138858.1"/>
</dbReference>
<protein>
    <submittedName>
        <fullName evidence="1">Uncharacterized protein</fullName>
    </submittedName>
</protein>
<dbReference type="Proteomes" id="UP001324993">
    <property type="component" value="Chromosome"/>
</dbReference>
<evidence type="ECO:0000313" key="2">
    <source>
        <dbReference type="Proteomes" id="UP001324993"/>
    </source>
</evidence>
<name>A0ABZ0RKM3_9BACT</name>
<sequence length="277" mass="31762">MRESDAFLVAAMAYCLSWEITGARASQHWSGIRDYIKQNSTLTETERWCCELYEESSPTAQEERSIQSRINARIDHPRMVIKLRQSILDILPATIVESARKHRLIQSLIAPEGYGPLRTWLAERNIAGFRPVPPTLAPLAAREAEFYHFLESPCFLEGYRKYWHQEPKLRNNKQMRVLLSVSAALSQMLTVDSAEELQHWCARLAVIGSYTEQTQLDVVELCSMMSAESYDAHELGYRLLVDAQALDRQNIVTFCERYADELTGFARELVRGMQITA</sequence>
<accession>A0ABZ0RKM3</accession>
<keyword evidence="2" id="KW-1185">Reference proteome</keyword>
<evidence type="ECO:0000313" key="1">
    <source>
        <dbReference type="EMBL" id="WPJ95638.1"/>
    </source>
</evidence>